<dbReference type="OrthoDB" id="913290at2759"/>
<gene>
    <name evidence="3" type="ORF">SHERM_12453</name>
</gene>
<feature type="region of interest" description="Disordered" evidence="1">
    <location>
        <begin position="231"/>
        <end position="294"/>
    </location>
</feature>
<evidence type="ECO:0000313" key="4">
    <source>
        <dbReference type="Proteomes" id="UP001153555"/>
    </source>
</evidence>
<proteinExistence type="predicted"/>
<sequence length="294" mass="30964">MSFATSATRQSSSRPPRSSSSARQCLLCCRSGHEAPNCFRVKPCPHCHRTGHDPRCCFEVVGYPAGWTGKSSSPAGQGRTSGASSSSSGTDRGLLPSNSAKSHATALVRANSVGSGLDGPSNIGSNIGPSLQFGTYNANHVPAGTVLYGKSPYEVLFGKAPPISHLRVFGCLCYVHNLDRSGDKFASRSRKCIFVGYPFGKKGWSVFDLDTREFLVSRDVKFLEDQFPFSTTPASRSDSVPLVSSSPWPASDNESSPISDSVPAISPSGATENLVTDRGGERGLDGDLCGSSGC</sequence>
<feature type="domain" description="Retroviral polymerase SH3-like" evidence="2">
    <location>
        <begin position="171"/>
        <end position="232"/>
    </location>
</feature>
<feature type="compositionally biased region" description="Low complexity" evidence="1">
    <location>
        <begin position="235"/>
        <end position="251"/>
    </location>
</feature>
<organism evidence="3 4">
    <name type="scientific">Striga hermonthica</name>
    <name type="common">Purple witchweed</name>
    <name type="synonym">Buchnera hermonthica</name>
    <dbReference type="NCBI Taxonomy" id="68872"/>
    <lineage>
        <taxon>Eukaryota</taxon>
        <taxon>Viridiplantae</taxon>
        <taxon>Streptophyta</taxon>
        <taxon>Embryophyta</taxon>
        <taxon>Tracheophyta</taxon>
        <taxon>Spermatophyta</taxon>
        <taxon>Magnoliopsida</taxon>
        <taxon>eudicotyledons</taxon>
        <taxon>Gunneridae</taxon>
        <taxon>Pentapetalae</taxon>
        <taxon>asterids</taxon>
        <taxon>lamiids</taxon>
        <taxon>Lamiales</taxon>
        <taxon>Orobanchaceae</taxon>
        <taxon>Buchnereae</taxon>
        <taxon>Striga</taxon>
    </lineage>
</organism>
<dbReference type="InterPro" id="IPR039537">
    <property type="entry name" value="Retrotran_Ty1/copia-like"/>
</dbReference>
<feature type="compositionally biased region" description="Low complexity" evidence="1">
    <location>
        <begin position="75"/>
        <end position="93"/>
    </location>
</feature>
<dbReference type="Proteomes" id="UP001153555">
    <property type="component" value="Unassembled WGS sequence"/>
</dbReference>
<dbReference type="Pfam" id="PF25597">
    <property type="entry name" value="SH3_retrovirus"/>
    <property type="match status" value="1"/>
</dbReference>
<protein>
    <recommendedName>
        <fullName evidence="2">Retroviral polymerase SH3-like domain-containing protein</fullName>
    </recommendedName>
</protein>
<dbReference type="InterPro" id="IPR057670">
    <property type="entry name" value="SH3_retrovirus"/>
</dbReference>
<reference evidence="3" key="1">
    <citation type="submission" date="2019-12" db="EMBL/GenBank/DDBJ databases">
        <authorList>
            <person name="Scholes J."/>
        </authorList>
    </citation>
    <scope>NUCLEOTIDE SEQUENCE</scope>
</reference>
<comment type="caution">
    <text evidence="3">The sequence shown here is derived from an EMBL/GenBank/DDBJ whole genome shotgun (WGS) entry which is preliminary data.</text>
</comment>
<dbReference type="EMBL" id="CACSLK010008332">
    <property type="protein sequence ID" value="CAA0811243.1"/>
    <property type="molecule type" value="Genomic_DNA"/>
</dbReference>
<dbReference type="PANTHER" id="PTHR42648">
    <property type="entry name" value="TRANSPOSASE, PUTATIVE-RELATED"/>
    <property type="match status" value="1"/>
</dbReference>
<dbReference type="AlphaFoldDB" id="A0A9N7MNH6"/>
<keyword evidence="4" id="KW-1185">Reference proteome</keyword>
<feature type="region of interest" description="Disordered" evidence="1">
    <location>
        <begin position="1"/>
        <end position="20"/>
    </location>
</feature>
<evidence type="ECO:0000259" key="2">
    <source>
        <dbReference type="Pfam" id="PF25597"/>
    </source>
</evidence>
<name>A0A9N7MNH6_STRHE</name>
<feature type="region of interest" description="Disordered" evidence="1">
    <location>
        <begin position="69"/>
        <end position="98"/>
    </location>
</feature>
<evidence type="ECO:0000256" key="1">
    <source>
        <dbReference type="SAM" id="MobiDB-lite"/>
    </source>
</evidence>
<accession>A0A9N7MNH6</accession>
<dbReference type="PANTHER" id="PTHR42648:SF31">
    <property type="entry name" value="RNA-DIRECTED DNA POLYMERASE"/>
    <property type="match status" value="1"/>
</dbReference>
<evidence type="ECO:0000313" key="3">
    <source>
        <dbReference type="EMBL" id="CAA0811243.1"/>
    </source>
</evidence>